<keyword evidence="2" id="KW-1185">Reference proteome</keyword>
<sequence length="361" mass="42046">MRRQGIRYQTYIFRLPSELLLKIISLVWNSALTEADKIMLMTRLSLVSKHFAAVFDGVWQSDVKITSEEFYNYYMRRINNLDRSHPMNTRCRTLRFDVDATGKEERAFPYAKLPLFMQFQEDFLGYFNNGKEFHLKGLLPNLSTLFIRIHNSWIRDPYQALFPHCMPRTVQNIHISYTFSKVVGGDYKRASIERICRQTPIRYPSIPHKLRTLTVTGLRGKMNIARLWVDLFEVEEFIVDGQVLPVDEDKPWGLDMNQALNMLESGSKGVGWRWSRNRPKDRNSLNEIIMNQDTAVLVDETVGSQVPLTRPRLMRCLTIGAVGRTSMPRIKRSKTISVLPVIDYPYGMRVNVDGRILVLYT</sequence>
<proteinExistence type="predicted"/>
<protein>
    <recommendedName>
        <fullName evidence="3">F-box domain-containing protein</fullName>
    </recommendedName>
</protein>
<organism evidence="1 2">
    <name type="scientific">Clathrus columnatus</name>
    <dbReference type="NCBI Taxonomy" id="1419009"/>
    <lineage>
        <taxon>Eukaryota</taxon>
        <taxon>Fungi</taxon>
        <taxon>Dikarya</taxon>
        <taxon>Basidiomycota</taxon>
        <taxon>Agaricomycotina</taxon>
        <taxon>Agaricomycetes</taxon>
        <taxon>Phallomycetidae</taxon>
        <taxon>Phallales</taxon>
        <taxon>Clathraceae</taxon>
        <taxon>Clathrus</taxon>
    </lineage>
</organism>
<evidence type="ECO:0000313" key="2">
    <source>
        <dbReference type="Proteomes" id="UP001050691"/>
    </source>
</evidence>
<comment type="caution">
    <text evidence="1">The sequence shown here is derived from an EMBL/GenBank/DDBJ whole genome shotgun (WGS) entry which is preliminary data.</text>
</comment>
<dbReference type="Proteomes" id="UP001050691">
    <property type="component" value="Unassembled WGS sequence"/>
</dbReference>
<name>A0AAV5ADE7_9AGAM</name>
<evidence type="ECO:0000313" key="1">
    <source>
        <dbReference type="EMBL" id="GJJ11508.1"/>
    </source>
</evidence>
<evidence type="ECO:0008006" key="3">
    <source>
        <dbReference type="Google" id="ProtNLM"/>
    </source>
</evidence>
<gene>
    <name evidence="1" type="ORF">Clacol_005741</name>
</gene>
<dbReference type="AlphaFoldDB" id="A0AAV5ADE7"/>
<reference evidence="1" key="1">
    <citation type="submission" date="2021-10" db="EMBL/GenBank/DDBJ databases">
        <title>De novo Genome Assembly of Clathrus columnatus (Basidiomycota, Fungi) Using Illumina and Nanopore Sequence Data.</title>
        <authorList>
            <person name="Ogiso-Tanaka E."/>
            <person name="Itagaki H."/>
            <person name="Hosoya T."/>
            <person name="Hosaka K."/>
        </authorList>
    </citation>
    <scope>NUCLEOTIDE SEQUENCE</scope>
    <source>
        <strain evidence="1">MO-923</strain>
    </source>
</reference>
<accession>A0AAV5ADE7</accession>
<dbReference type="EMBL" id="BPWL01000006">
    <property type="protein sequence ID" value="GJJ11508.1"/>
    <property type="molecule type" value="Genomic_DNA"/>
</dbReference>